<evidence type="ECO:0000313" key="1">
    <source>
        <dbReference type="EMBL" id="CAH2105644.1"/>
    </source>
</evidence>
<accession>A0AAU9V265</accession>
<evidence type="ECO:0008006" key="3">
    <source>
        <dbReference type="Google" id="ProtNLM"/>
    </source>
</evidence>
<evidence type="ECO:0000313" key="2">
    <source>
        <dbReference type="Proteomes" id="UP001153954"/>
    </source>
</evidence>
<sequence length="112" mass="12464">MALLKENVIPTVKYGGGGVMVWGCIGNNAVGKIHFIEGIMNAKMYLKILQDKLFESAKIVGLGDNFYFQQDNDPKHTAQIVQNWLRDYSSSSAENSIPVARFKSLRKTVVIS</sequence>
<protein>
    <recommendedName>
        <fullName evidence="3">Transposase</fullName>
    </recommendedName>
</protein>
<proteinExistence type="predicted"/>
<dbReference type="AlphaFoldDB" id="A0AAU9V265"/>
<comment type="caution">
    <text evidence="1">The sequence shown here is derived from an EMBL/GenBank/DDBJ whole genome shotgun (WGS) entry which is preliminary data.</text>
</comment>
<dbReference type="InterPro" id="IPR036397">
    <property type="entry name" value="RNaseH_sf"/>
</dbReference>
<dbReference type="GO" id="GO:0003676">
    <property type="term" value="F:nucleic acid binding"/>
    <property type="evidence" value="ECO:0007669"/>
    <property type="project" value="InterPro"/>
</dbReference>
<reference evidence="1" key="1">
    <citation type="submission" date="2022-03" db="EMBL/GenBank/DDBJ databases">
        <authorList>
            <person name="Tunstrom K."/>
        </authorList>
    </citation>
    <scope>NUCLEOTIDE SEQUENCE</scope>
</reference>
<name>A0AAU9V265_EUPED</name>
<dbReference type="Gene3D" id="3.30.420.10">
    <property type="entry name" value="Ribonuclease H-like superfamily/Ribonuclease H"/>
    <property type="match status" value="1"/>
</dbReference>
<organism evidence="1 2">
    <name type="scientific">Euphydryas editha</name>
    <name type="common">Edith's checkerspot</name>
    <dbReference type="NCBI Taxonomy" id="104508"/>
    <lineage>
        <taxon>Eukaryota</taxon>
        <taxon>Metazoa</taxon>
        <taxon>Ecdysozoa</taxon>
        <taxon>Arthropoda</taxon>
        <taxon>Hexapoda</taxon>
        <taxon>Insecta</taxon>
        <taxon>Pterygota</taxon>
        <taxon>Neoptera</taxon>
        <taxon>Endopterygota</taxon>
        <taxon>Lepidoptera</taxon>
        <taxon>Glossata</taxon>
        <taxon>Ditrysia</taxon>
        <taxon>Papilionoidea</taxon>
        <taxon>Nymphalidae</taxon>
        <taxon>Nymphalinae</taxon>
        <taxon>Euphydryas</taxon>
    </lineage>
</organism>
<gene>
    <name evidence="1" type="ORF">EEDITHA_LOCUS19879</name>
</gene>
<dbReference type="EMBL" id="CAKOGL010000028">
    <property type="protein sequence ID" value="CAH2105644.1"/>
    <property type="molecule type" value="Genomic_DNA"/>
</dbReference>
<keyword evidence="2" id="KW-1185">Reference proteome</keyword>
<dbReference type="Proteomes" id="UP001153954">
    <property type="component" value="Unassembled WGS sequence"/>
</dbReference>